<dbReference type="RefSeq" id="WP_120516073.1">
    <property type="nucleotide sequence ID" value="NZ_QXZY01000005.1"/>
</dbReference>
<evidence type="ECO:0000256" key="2">
    <source>
        <dbReference type="SAM" id="Phobius"/>
    </source>
</evidence>
<dbReference type="AlphaFoldDB" id="A0A3N4MHV2"/>
<keyword evidence="2" id="KW-1133">Transmembrane helix</keyword>
<evidence type="ECO:0000313" key="4">
    <source>
        <dbReference type="EMBL" id="RPD41626.1"/>
    </source>
</evidence>
<dbReference type="EMBL" id="RMBX01000004">
    <property type="protein sequence ID" value="RPD41626.1"/>
    <property type="molecule type" value="Genomic_DNA"/>
</dbReference>
<keyword evidence="2" id="KW-0472">Membrane</keyword>
<organism evidence="4 5">
    <name type="scientific">Chitinophaga barathri</name>
    <dbReference type="NCBI Taxonomy" id="1647451"/>
    <lineage>
        <taxon>Bacteria</taxon>
        <taxon>Pseudomonadati</taxon>
        <taxon>Bacteroidota</taxon>
        <taxon>Chitinophagia</taxon>
        <taxon>Chitinophagales</taxon>
        <taxon>Chitinophagaceae</taxon>
        <taxon>Chitinophaga</taxon>
    </lineage>
</organism>
<keyword evidence="3" id="KW-0732">Signal</keyword>
<keyword evidence="2" id="KW-0812">Transmembrane</keyword>
<sequence>MKKTIRLMVCALAVCLTAHAQLDTSGPRATEEEPEQELSEAEYLAMAKVYTDSVNATFSYKTGIIKLGSGAVLNVPKGFRYLDEKQSHRVLEDLWGNPKAATLGLLVPDSLGPMSPGCWVFDISFEEIGYVKDEDADKIDYNDLLKELKKETLEGNAEREKQGYDPIEFIGWASTPYYDKDKKTLHWARELKFGDNEDHTLNYNVRILGRKGVLFMNAIGNMENLEAIRQNIPAILAATTFEKGDAYADFDPGVDEVAAWTIGGLVAGKVLAKAGLFALVLKFGKFIVLGLIAGGAALWRWITGRRRKNELEDGWVMPAPKKEGPSEPETAALPEAGEDRKDGGSTSS</sequence>
<feature type="signal peptide" evidence="3">
    <location>
        <begin position="1"/>
        <end position="20"/>
    </location>
</feature>
<evidence type="ECO:0000313" key="5">
    <source>
        <dbReference type="Proteomes" id="UP000279089"/>
    </source>
</evidence>
<gene>
    <name evidence="4" type="ORF">EG028_09980</name>
</gene>
<evidence type="ECO:0000256" key="1">
    <source>
        <dbReference type="SAM" id="MobiDB-lite"/>
    </source>
</evidence>
<dbReference type="Pfam" id="PF09935">
    <property type="entry name" value="DUF2167"/>
    <property type="match status" value="1"/>
</dbReference>
<accession>A0A3N4MHV2</accession>
<reference evidence="5" key="1">
    <citation type="submission" date="2018-11" db="EMBL/GenBank/DDBJ databases">
        <title>Chitinophaga lutea sp.nov., isolate from arsenic contaminated soil.</title>
        <authorList>
            <person name="Zong Y."/>
        </authorList>
    </citation>
    <scope>NUCLEOTIDE SEQUENCE [LARGE SCALE GENOMIC DNA]</scope>
    <source>
        <strain evidence="5">YLT18</strain>
    </source>
</reference>
<feature type="region of interest" description="Disordered" evidence="1">
    <location>
        <begin position="312"/>
        <end position="348"/>
    </location>
</feature>
<feature type="chain" id="PRO_5018301854" evidence="3">
    <location>
        <begin position="21"/>
        <end position="348"/>
    </location>
</feature>
<name>A0A3N4MHV2_9BACT</name>
<comment type="caution">
    <text evidence="4">The sequence shown here is derived from an EMBL/GenBank/DDBJ whole genome shotgun (WGS) entry which is preliminary data.</text>
</comment>
<dbReference type="OrthoDB" id="196355at2"/>
<evidence type="ECO:0000256" key="3">
    <source>
        <dbReference type="SAM" id="SignalP"/>
    </source>
</evidence>
<keyword evidence="5" id="KW-1185">Reference proteome</keyword>
<dbReference type="InterPro" id="IPR018682">
    <property type="entry name" value="DUF2167_membr"/>
</dbReference>
<dbReference type="Proteomes" id="UP000279089">
    <property type="component" value="Unassembled WGS sequence"/>
</dbReference>
<feature type="compositionally biased region" description="Basic and acidic residues" evidence="1">
    <location>
        <begin position="337"/>
        <end position="348"/>
    </location>
</feature>
<protein>
    <submittedName>
        <fullName evidence="4">DUF2167 domain-containing protein</fullName>
    </submittedName>
</protein>
<proteinExistence type="predicted"/>
<feature type="transmembrane region" description="Helical" evidence="2">
    <location>
        <begin position="276"/>
        <end position="299"/>
    </location>
</feature>